<proteinExistence type="predicted"/>
<dbReference type="Proteomes" id="UP000254428">
    <property type="component" value="Unassembled WGS sequence"/>
</dbReference>
<dbReference type="AlphaFoldDB" id="A0A376P4F1"/>
<dbReference type="PANTHER" id="PTHR42958">
    <property type="entry name" value="HYDROGENASE-2 LARGE CHAIN"/>
    <property type="match status" value="1"/>
</dbReference>
<evidence type="ECO:0000256" key="1">
    <source>
        <dbReference type="ARBA" id="ARBA00011771"/>
    </source>
</evidence>
<dbReference type="GO" id="GO:0033748">
    <property type="term" value="F:hydrogenase (acceptor) activity"/>
    <property type="evidence" value="ECO:0007669"/>
    <property type="project" value="UniProtKB-EC"/>
</dbReference>
<dbReference type="EC" id="1.12.99.6" evidence="2"/>
<accession>A0A376P4F1</accession>
<organism evidence="2 3">
    <name type="scientific">Escherichia coli</name>
    <dbReference type="NCBI Taxonomy" id="562"/>
    <lineage>
        <taxon>Bacteria</taxon>
        <taxon>Pseudomonadati</taxon>
        <taxon>Pseudomonadota</taxon>
        <taxon>Gammaproteobacteria</taxon>
        <taxon>Enterobacterales</taxon>
        <taxon>Enterobacteriaceae</taxon>
        <taxon>Escherichia</taxon>
    </lineage>
</organism>
<dbReference type="GO" id="GO:0016151">
    <property type="term" value="F:nickel cation binding"/>
    <property type="evidence" value="ECO:0007669"/>
    <property type="project" value="InterPro"/>
</dbReference>
<dbReference type="InterPro" id="IPR050867">
    <property type="entry name" value="NiFe/NiFeSe_hydrgnase_LSU"/>
</dbReference>
<dbReference type="PANTHER" id="PTHR42958:SF3">
    <property type="entry name" value="HYDROGENASE-1 LARGE CHAIN"/>
    <property type="match status" value="1"/>
</dbReference>
<comment type="subunit">
    <text evidence="1">Heterodimer of a large and a small subunit.</text>
</comment>
<dbReference type="InterPro" id="IPR001501">
    <property type="entry name" value="Ni-dep_hyd_lsu"/>
</dbReference>
<dbReference type="SUPFAM" id="SSF56762">
    <property type="entry name" value="HydB/Nqo4-like"/>
    <property type="match status" value="1"/>
</dbReference>
<dbReference type="Pfam" id="PF00374">
    <property type="entry name" value="NiFeSe_Hases"/>
    <property type="match status" value="1"/>
</dbReference>
<dbReference type="EMBL" id="UGBT01000002">
    <property type="protein sequence ID" value="STH73042.1"/>
    <property type="molecule type" value="Genomic_DNA"/>
</dbReference>
<sequence>MERLNLVQSIITRTADFINNVMIPDALAIGQFNKPWSEIGTGLSDKCVLSYGAFPDIANDFGEKSLLMPGGAVINGDFNNVLPVDLVDPQQVQEFVDHAWYRYPNDQVGRHPFDGITDPWYNPGDVKGSDTNIQQLNEQERYSWIKAPRWRGNAMEVGRWRAR</sequence>
<gene>
    <name evidence="2" type="primary">hyaB_3</name>
    <name evidence="2" type="ORF">NCTC11341_04741</name>
</gene>
<dbReference type="InterPro" id="IPR029014">
    <property type="entry name" value="NiFe-Hase_large"/>
</dbReference>
<protein>
    <submittedName>
        <fullName evidence="2">Hydrogenase-1 large subunit</fullName>
        <ecNumber evidence="2">1.12.99.6</ecNumber>
    </submittedName>
</protein>
<dbReference type="Gene3D" id="1.10.645.10">
    <property type="entry name" value="Cytochrome-c3 Hydrogenase, chain B"/>
    <property type="match status" value="1"/>
</dbReference>
<name>A0A376P4F1_ECOLX</name>
<keyword evidence="2" id="KW-0560">Oxidoreductase</keyword>
<evidence type="ECO:0000313" key="3">
    <source>
        <dbReference type="Proteomes" id="UP000254428"/>
    </source>
</evidence>
<reference evidence="2 3" key="1">
    <citation type="submission" date="2018-06" db="EMBL/GenBank/DDBJ databases">
        <authorList>
            <consortium name="Pathogen Informatics"/>
            <person name="Doyle S."/>
        </authorList>
    </citation>
    <scope>NUCLEOTIDE SEQUENCE [LARGE SCALE GENOMIC DNA]</scope>
    <source>
        <strain evidence="2 3">NCTC11341</strain>
    </source>
</reference>
<evidence type="ECO:0000313" key="2">
    <source>
        <dbReference type="EMBL" id="STH73042.1"/>
    </source>
</evidence>